<protein>
    <submittedName>
        <fullName evidence="2">Uncharacterized protein</fullName>
    </submittedName>
</protein>
<reference evidence="3" key="1">
    <citation type="submission" date="2017-04" db="EMBL/GenBank/DDBJ databases">
        <authorList>
            <person name="Varghese N."/>
            <person name="Submissions S."/>
        </authorList>
    </citation>
    <scope>NUCLEOTIDE SEQUENCE [LARGE SCALE GENOMIC DNA]</scope>
    <source>
        <strain evidence="3">Dd16</strain>
    </source>
</reference>
<dbReference type="OrthoDB" id="69432at2"/>
<evidence type="ECO:0000313" key="2">
    <source>
        <dbReference type="EMBL" id="SMF61480.1"/>
    </source>
</evidence>
<dbReference type="InterPro" id="IPR043749">
    <property type="entry name" value="DUF5694"/>
</dbReference>
<organism evidence="2 3">
    <name type="scientific">Allosphingosinicella indica</name>
    <dbReference type="NCBI Taxonomy" id="941907"/>
    <lineage>
        <taxon>Bacteria</taxon>
        <taxon>Pseudomonadati</taxon>
        <taxon>Pseudomonadota</taxon>
        <taxon>Alphaproteobacteria</taxon>
        <taxon>Sphingomonadales</taxon>
        <taxon>Sphingomonadaceae</taxon>
        <taxon>Allosphingosinicella</taxon>
    </lineage>
</organism>
<name>A0A1X7FZD4_9SPHN</name>
<feature type="chain" id="PRO_5012394745" evidence="1">
    <location>
        <begin position="22"/>
        <end position="280"/>
    </location>
</feature>
<dbReference type="Pfam" id="PF18950">
    <property type="entry name" value="DUF5694"/>
    <property type="match status" value="1"/>
</dbReference>
<dbReference type="STRING" id="941907.SAMN06295910_0469"/>
<evidence type="ECO:0000256" key="1">
    <source>
        <dbReference type="SAM" id="SignalP"/>
    </source>
</evidence>
<keyword evidence="1" id="KW-0732">Signal</keyword>
<feature type="signal peptide" evidence="1">
    <location>
        <begin position="1"/>
        <end position="21"/>
    </location>
</feature>
<proteinExistence type="predicted"/>
<dbReference type="EMBL" id="LT840185">
    <property type="protein sequence ID" value="SMF61480.1"/>
    <property type="molecule type" value="Genomic_DNA"/>
</dbReference>
<dbReference type="Proteomes" id="UP000192934">
    <property type="component" value="Chromosome I"/>
</dbReference>
<sequence>MQHMAVIGLALTIAASASAQASPALLVVGMPHFGNPGQDIVNIRVEDVTTPDRQREIEELVARLAAFRPTRVAVEWPVGAQEKLDQRYADYRAGRYKLRPDEVDQIGLRLAAKLGLSRVDAVDWNDEFPGPDADYDFVAWAKSHGRGADWDRRVREQQAEADDRARLMACTPISAWVRQLNTPDARAKMQRPYYEIATMGDNAANPGANWVGGWYARNLRILNNLTALAQDPEARVIAIYGAGHGYLLDQQAREAGTFAVAETLAYLPASPRDGWKRCPD</sequence>
<dbReference type="AlphaFoldDB" id="A0A1X7FZD4"/>
<gene>
    <name evidence="2" type="ORF">SAMN06295910_0469</name>
</gene>
<accession>A0A1X7FZD4</accession>
<keyword evidence="3" id="KW-1185">Reference proteome</keyword>
<evidence type="ECO:0000313" key="3">
    <source>
        <dbReference type="Proteomes" id="UP000192934"/>
    </source>
</evidence>